<keyword evidence="3" id="KW-1185">Reference proteome</keyword>
<sequence>MRSLLDHGQTARRPGVLERGAARRGACLKPRISGKVFPSTGITSPKTSSRGEVGTRGATAVNRTALARPWWRQHVRSGGWGTKSRRGRAREVRSGDEPVDGDQKRRGAPERGCPR</sequence>
<dbReference type="EMBL" id="CP144747">
    <property type="protein sequence ID" value="WVZ63527.1"/>
    <property type="molecule type" value="Genomic_DNA"/>
</dbReference>
<dbReference type="Proteomes" id="UP001341281">
    <property type="component" value="Chromosome 03"/>
</dbReference>
<name>A0AAQ3T118_PASNO</name>
<feature type="compositionally biased region" description="Basic and acidic residues" evidence="1">
    <location>
        <begin position="89"/>
        <end position="115"/>
    </location>
</feature>
<feature type="compositionally biased region" description="Polar residues" evidence="1">
    <location>
        <begin position="40"/>
        <end position="50"/>
    </location>
</feature>
<reference evidence="2 3" key="1">
    <citation type="submission" date="2024-02" db="EMBL/GenBank/DDBJ databases">
        <title>High-quality chromosome-scale genome assembly of Pensacola bahiagrass (Paspalum notatum Flugge var. saurae).</title>
        <authorList>
            <person name="Vega J.M."/>
            <person name="Podio M."/>
            <person name="Orjuela J."/>
            <person name="Siena L.A."/>
            <person name="Pessino S.C."/>
            <person name="Combes M.C."/>
            <person name="Mariac C."/>
            <person name="Albertini E."/>
            <person name="Pupilli F."/>
            <person name="Ortiz J.P.A."/>
            <person name="Leblanc O."/>
        </authorList>
    </citation>
    <scope>NUCLEOTIDE SEQUENCE [LARGE SCALE GENOMIC DNA]</scope>
    <source>
        <strain evidence="2">R1</strain>
        <tissue evidence="2">Leaf</tissue>
    </source>
</reference>
<protein>
    <submittedName>
        <fullName evidence="2">Uncharacterized protein</fullName>
    </submittedName>
</protein>
<proteinExistence type="predicted"/>
<evidence type="ECO:0000313" key="3">
    <source>
        <dbReference type="Proteomes" id="UP001341281"/>
    </source>
</evidence>
<evidence type="ECO:0000313" key="2">
    <source>
        <dbReference type="EMBL" id="WVZ63527.1"/>
    </source>
</evidence>
<evidence type="ECO:0000256" key="1">
    <source>
        <dbReference type="SAM" id="MobiDB-lite"/>
    </source>
</evidence>
<feature type="region of interest" description="Disordered" evidence="1">
    <location>
        <begin position="75"/>
        <end position="115"/>
    </location>
</feature>
<organism evidence="2 3">
    <name type="scientific">Paspalum notatum var. saurae</name>
    <dbReference type="NCBI Taxonomy" id="547442"/>
    <lineage>
        <taxon>Eukaryota</taxon>
        <taxon>Viridiplantae</taxon>
        <taxon>Streptophyta</taxon>
        <taxon>Embryophyta</taxon>
        <taxon>Tracheophyta</taxon>
        <taxon>Spermatophyta</taxon>
        <taxon>Magnoliopsida</taxon>
        <taxon>Liliopsida</taxon>
        <taxon>Poales</taxon>
        <taxon>Poaceae</taxon>
        <taxon>PACMAD clade</taxon>
        <taxon>Panicoideae</taxon>
        <taxon>Andropogonodae</taxon>
        <taxon>Paspaleae</taxon>
        <taxon>Paspalinae</taxon>
        <taxon>Paspalum</taxon>
    </lineage>
</organism>
<accession>A0AAQ3T118</accession>
<feature type="region of interest" description="Disordered" evidence="1">
    <location>
        <begin position="1"/>
        <end position="57"/>
    </location>
</feature>
<gene>
    <name evidence="2" type="ORF">U9M48_013152</name>
</gene>
<dbReference type="AlphaFoldDB" id="A0AAQ3T118"/>